<feature type="domain" description="ABC transmembrane type-1" evidence="11">
    <location>
        <begin position="16"/>
        <end position="297"/>
    </location>
</feature>
<reference evidence="12 13" key="1">
    <citation type="journal article" date="2012" name="J. Bacteriol.">
        <title>Complete Genome Sequence of the Beer Spoilage Organism Pediococcus claussenii ATCC BAA-344T.</title>
        <authorList>
            <person name="Pittet V."/>
            <person name="Abegunde T."/>
            <person name="Marfleet T."/>
            <person name="Haakensen M."/>
            <person name="Morrow K."/>
            <person name="Jayaprakash T."/>
            <person name="Schroeder K."/>
            <person name="Trost B."/>
            <person name="Byrns S."/>
            <person name="Bergsveinson J."/>
            <person name="Kusalik A."/>
            <person name="Ziola B."/>
        </authorList>
    </citation>
    <scope>NUCLEOTIDE SEQUENCE [LARGE SCALE GENOMIC DNA]</scope>
    <source>
        <strain evidence="12 13">ATCC BAA-344</strain>
    </source>
</reference>
<evidence type="ECO:0000256" key="4">
    <source>
        <dbReference type="ARBA" id="ARBA00022692"/>
    </source>
</evidence>
<evidence type="ECO:0000313" key="12">
    <source>
        <dbReference type="EMBL" id="AEV94939.1"/>
    </source>
</evidence>
<dbReference type="SMART" id="SM00382">
    <property type="entry name" value="AAA"/>
    <property type="match status" value="1"/>
</dbReference>
<sequence length="579" mass="64221">MWKLIKSRLSWWAVGVGTLFLIVQVMSNLSLPTITSDIINKGVANSDINYIWHSGYKMMFIAFIGVIGSVVNVYFASTQAQKVGNKIRHDLFEKVSFMSDFEFEKFGDASLITRTTNDVIQIQNVMVMVLRMMLMAPIMLIGAGFLAYNKQPELTAVFLVSLPVLAIFVGIIMYFAVPLFKSLQKKIDRINLVFREGLTGVRVVRAFNQDKFEQDRFADANHDYMKTGITVFTIVSFMFPIMTLVMSGTNMGIIWFGGQLISNQTMQVGNLVAFMTYAMQILMSFMMLSMVFVFIPRASASAARINEVLATKNSVVDGENLTAGSGSDNNTATLDFNHVSFRYSGAERAAIDDADFHAKAGDTVAIIGGTGSGKTTLISLIPRLFDVETGNIKLDGTNIEQLSQHDLHDEVAFTQQKAVLFKGTIRENMLYGNEEATDDDIWRALEIAQTGEFISKDGDGLETFVEQDGDNFSGGQKQRLSIARTLVKKAKVYIFDDSFSALDFKTDADLRKALKDDPEMQKSIVIIVAQRIATVADADLILVMDGGKVVGQGNHEELKADNETYREIIASQIKEGDQK</sequence>
<feature type="transmembrane region" description="Helical" evidence="9">
    <location>
        <begin position="129"/>
        <end position="148"/>
    </location>
</feature>
<dbReference type="Proteomes" id="UP000005444">
    <property type="component" value="Chromosome"/>
</dbReference>
<dbReference type="EMBL" id="CP003137">
    <property type="protein sequence ID" value="AEV94939.1"/>
    <property type="molecule type" value="Genomic_DNA"/>
</dbReference>
<dbReference type="GO" id="GO:0016887">
    <property type="term" value="F:ATP hydrolysis activity"/>
    <property type="evidence" value="ECO:0007669"/>
    <property type="project" value="InterPro"/>
</dbReference>
<keyword evidence="13" id="KW-1185">Reference proteome</keyword>
<keyword evidence="3" id="KW-1003">Cell membrane</keyword>
<accession>G8PCF4</accession>
<organism evidence="12 13">
    <name type="scientific">Pediococcus claussenii (strain ATCC BAA-344 / DSM 14800 / JCM 18046 / KCTC 3811 / LMG 21948 / P06)</name>
    <dbReference type="NCBI Taxonomy" id="701521"/>
    <lineage>
        <taxon>Bacteria</taxon>
        <taxon>Bacillati</taxon>
        <taxon>Bacillota</taxon>
        <taxon>Bacilli</taxon>
        <taxon>Lactobacillales</taxon>
        <taxon>Lactobacillaceae</taxon>
        <taxon>Pediococcus</taxon>
    </lineage>
</organism>
<dbReference type="KEGG" id="pce:PECL_646"/>
<evidence type="ECO:0000256" key="8">
    <source>
        <dbReference type="ARBA" id="ARBA00023136"/>
    </source>
</evidence>
<keyword evidence="5" id="KW-0547">Nucleotide-binding</keyword>
<dbReference type="SUPFAM" id="SSF52540">
    <property type="entry name" value="P-loop containing nucleoside triphosphate hydrolases"/>
    <property type="match status" value="1"/>
</dbReference>
<dbReference type="GO" id="GO:0005886">
    <property type="term" value="C:plasma membrane"/>
    <property type="evidence" value="ECO:0007669"/>
    <property type="project" value="UniProtKB-SubCell"/>
</dbReference>
<dbReference type="Pfam" id="PF00664">
    <property type="entry name" value="ABC_membrane"/>
    <property type="match status" value="1"/>
</dbReference>
<dbReference type="RefSeq" id="WP_014215136.1">
    <property type="nucleotide sequence ID" value="NC_016605.1"/>
</dbReference>
<comment type="subcellular location">
    <subcellularLocation>
        <location evidence="1">Cell membrane</location>
        <topology evidence="1">Multi-pass membrane protein</topology>
    </subcellularLocation>
</comment>
<keyword evidence="2" id="KW-0813">Transport</keyword>
<dbReference type="InterPro" id="IPR003439">
    <property type="entry name" value="ABC_transporter-like_ATP-bd"/>
</dbReference>
<evidence type="ECO:0000256" key="6">
    <source>
        <dbReference type="ARBA" id="ARBA00022840"/>
    </source>
</evidence>
<feature type="transmembrane region" description="Helical" evidence="9">
    <location>
        <begin position="154"/>
        <end position="177"/>
    </location>
</feature>
<dbReference type="FunFam" id="3.40.50.300:FF:000854">
    <property type="entry name" value="Multidrug ABC transporter ATP-binding protein"/>
    <property type="match status" value="1"/>
</dbReference>
<feature type="transmembrane region" description="Helical" evidence="9">
    <location>
        <begin position="277"/>
        <end position="295"/>
    </location>
</feature>
<gene>
    <name evidence="12" type="ordered locus">PECL_646</name>
</gene>
<evidence type="ECO:0000313" key="13">
    <source>
        <dbReference type="Proteomes" id="UP000005444"/>
    </source>
</evidence>
<dbReference type="InterPro" id="IPR011527">
    <property type="entry name" value="ABC1_TM_dom"/>
</dbReference>
<dbReference type="InterPro" id="IPR027417">
    <property type="entry name" value="P-loop_NTPase"/>
</dbReference>
<dbReference type="GO" id="GO:0005524">
    <property type="term" value="F:ATP binding"/>
    <property type="evidence" value="ECO:0007669"/>
    <property type="project" value="UniProtKB-KW"/>
</dbReference>
<evidence type="ECO:0000256" key="7">
    <source>
        <dbReference type="ARBA" id="ARBA00022989"/>
    </source>
</evidence>
<dbReference type="InterPro" id="IPR036640">
    <property type="entry name" value="ABC1_TM_sf"/>
</dbReference>
<dbReference type="Pfam" id="PF00005">
    <property type="entry name" value="ABC_tran"/>
    <property type="match status" value="1"/>
</dbReference>
<dbReference type="InterPro" id="IPR017871">
    <property type="entry name" value="ABC_transporter-like_CS"/>
</dbReference>
<keyword evidence="4 9" id="KW-0812">Transmembrane</keyword>
<dbReference type="HOGENOM" id="CLU_000604_84_3_9"/>
<keyword evidence="8 9" id="KW-0472">Membrane</keyword>
<name>G8PCF4_PEDCP</name>
<dbReference type="GO" id="GO:0015421">
    <property type="term" value="F:ABC-type oligopeptide transporter activity"/>
    <property type="evidence" value="ECO:0007669"/>
    <property type="project" value="TreeGrafter"/>
</dbReference>
<dbReference type="Gene3D" id="1.20.1560.10">
    <property type="entry name" value="ABC transporter type 1, transmembrane domain"/>
    <property type="match status" value="1"/>
</dbReference>
<dbReference type="AlphaFoldDB" id="G8PCF4"/>
<evidence type="ECO:0000256" key="5">
    <source>
        <dbReference type="ARBA" id="ARBA00022741"/>
    </source>
</evidence>
<proteinExistence type="predicted"/>
<dbReference type="PROSITE" id="PS50929">
    <property type="entry name" value="ABC_TM1F"/>
    <property type="match status" value="1"/>
</dbReference>
<dbReference type="InterPro" id="IPR003593">
    <property type="entry name" value="AAA+_ATPase"/>
</dbReference>
<evidence type="ECO:0000259" key="10">
    <source>
        <dbReference type="PROSITE" id="PS50893"/>
    </source>
</evidence>
<dbReference type="Gene3D" id="3.40.50.300">
    <property type="entry name" value="P-loop containing nucleotide triphosphate hydrolases"/>
    <property type="match status" value="1"/>
</dbReference>
<dbReference type="PANTHER" id="PTHR43394">
    <property type="entry name" value="ATP-DEPENDENT PERMEASE MDL1, MITOCHONDRIAL"/>
    <property type="match status" value="1"/>
</dbReference>
<feature type="domain" description="ABC transporter" evidence="10">
    <location>
        <begin position="334"/>
        <end position="571"/>
    </location>
</feature>
<evidence type="ECO:0000256" key="9">
    <source>
        <dbReference type="SAM" id="Phobius"/>
    </source>
</evidence>
<dbReference type="STRING" id="701521.PECL_646"/>
<evidence type="ECO:0000256" key="3">
    <source>
        <dbReference type="ARBA" id="ARBA00022475"/>
    </source>
</evidence>
<dbReference type="PROSITE" id="PS00211">
    <property type="entry name" value="ABC_TRANSPORTER_1"/>
    <property type="match status" value="1"/>
</dbReference>
<dbReference type="CDD" id="cd18548">
    <property type="entry name" value="ABC_6TM_Tm287_like"/>
    <property type="match status" value="1"/>
</dbReference>
<keyword evidence="7 9" id="KW-1133">Transmembrane helix</keyword>
<evidence type="ECO:0000259" key="11">
    <source>
        <dbReference type="PROSITE" id="PS50929"/>
    </source>
</evidence>
<feature type="transmembrane region" description="Helical" evidence="9">
    <location>
        <begin position="56"/>
        <end position="76"/>
    </location>
</feature>
<dbReference type="eggNOG" id="COG1132">
    <property type="taxonomic scope" value="Bacteria"/>
</dbReference>
<dbReference type="PROSITE" id="PS50893">
    <property type="entry name" value="ABC_TRANSPORTER_2"/>
    <property type="match status" value="1"/>
</dbReference>
<keyword evidence="6 12" id="KW-0067">ATP-binding</keyword>
<evidence type="ECO:0000256" key="2">
    <source>
        <dbReference type="ARBA" id="ARBA00022448"/>
    </source>
</evidence>
<dbReference type="InterPro" id="IPR039421">
    <property type="entry name" value="Type_1_exporter"/>
</dbReference>
<feature type="transmembrane region" description="Helical" evidence="9">
    <location>
        <begin position="231"/>
        <end position="257"/>
    </location>
</feature>
<dbReference type="PANTHER" id="PTHR43394:SF1">
    <property type="entry name" value="ATP-BINDING CASSETTE SUB-FAMILY B MEMBER 10, MITOCHONDRIAL"/>
    <property type="match status" value="1"/>
</dbReference>
<evidence type="ECO:0000256" key="1">
    <source>
        <dbReference type="ARBA" id="ARBA00004651"/>
    </source>
</evidence>
<protein>
    <submittedName>
        <fullName evidence="12">ABC transporter, ATP-binding/permease protein</fullName>
    </submittedName>
</protein>
<dbReference type="SUPFAM" id="SSF90123">
    <property type="entry name" value="ABC transporter transmembrane region"/>
    <property type="match status" value="1"/>
</dbReference>
<dbReference type="PATRIC" id="fig|701521.8.peg.616"/>